<dbReference type="Proteomes" id="UP000008896">
    <property type="component" value="Chromosome"/>
</dbReference>
<reference evidence="2 3" key="1">
    <citation type="journal article" date="2012" name="PLoS Negl. Trop. Dis.">
        <title>The Genome of Mycobacterium Africanum West African 2 Reveals a Lineage-Specific Locus and Genome Erosion Common to the M. tuberculosis Complex.</title>
        <authorList>
            <person name="Bentley S.D."/>
            <person name="Comas I."/>
            <person name="Bryant J.M."/>
            <person name="Walker D."/>
            <person name="Smith N.H."/>
            <person name="Harris S.R."/>
            <person name="Thurston S."/>
            <person name="Gagneux S."/>
            <person name="Wood J."/>
            <person name="Antonio M."/>
            <person name="Quail M.A."/>
            <person name="Gehre F."/>
            <person name="Adegbola R.A."/>
            <person name="Parkhill J."/>
            <person name="de Jong B.C."/>
        </authorList>
    </citation>
    <scope>NUCLEOTIDE SEQUENCE [LARGE SCALE GENOMIC DNA]</scope>
    <source>
        <strain evidence="2 3">CIPT 140010059</strain>
    </source>
</reference>
<sequence length="120" mass="13281">MISTTRIDFLWILSVAFASMIALATLLTLINQQTPDYARGALSRAGRGGAGLAGPYKRLPRVQHVPLSKKKSPSNRREIECTQTNPSVAEIFLALLQRLRQIVVHGTISLMQARRCHTDV</sequence>
<keyword evidence="1" id="KW-0812">Transmembrane</keyword>
<dbReference type="AlphaFoldDB" id="A0AB72XKZ8"/>
<accession>A0AB72XKZ8</accession>
<proteinExistence type="predicted"/>
<keyword evidence="1" id="KW-0472">Membrane</keyword>
<feature type="transmembrane region" description="Helical" evidence="1">
    <location>
        <begin position="9"/>
        <end position="30"/>
    </location>
</feature>
<evidence type="ECO:0000313" key="2">
    <source>
        <dbReference type="EMBL" id="CCC43461.1"/>
    </source>
</evidence>
<dbReference type="KEGG" id="mce:MCAN_11251"/>
<reference evidence="2 3" key="2">
    <citation type="journal article" date="2013" name="Nat. Genet.">
        <title>Genomic analysis of smooth tubercle bacilli provides insights into ancestry and pathoadaptation of Mycobacterium tuberculosis.</title>
        <authorList>
            <person name="Supply P."/>
            <person name="Marceau M."/>
            <person name="Mangenot S."/>
            <person name="Roche D."/>
            <person name="Rouanet C."/>
            <person name="Khanna V."/>
            <person name="Majlessi L."/>
            <person name="Criscuolo A."/>
            <person name="Tap J."/>
            <person name="Pawlik A."/>
            <person name="Fiette L."/>
            <person name="Orgeur M."/>
            <person name="Fabre M."/>
            <person name="Parmentier C."/>
            <person name="Frigui W."/>
            <person name="Simeone R."/>
            <person name="Boritsch E.C."/>
            <person name="Debrie A.S."/>
            <person name="Willery E."/>
            <person name="Walker D."/>
            <person name="Quail M.A."/>
            <person name="Ma L."/>
            <person name="Bouchier C."/>
            <person name="Salvignol G."/>
            <person name="Sayes F."/>
            <person name="Cascioferro A."/>
            <person name="Seemann T."/>
            <person name="Barbe V."/>
            <person name="Locht C."/>
            <person name="Gutierrez M.C."/>
            <person name="Leclerc C."/>
            <person name="Bentley S.D."/>
            <person name="Stinear T.P."/>
            <person name="Brisse S."/>
            <person name="Medigue C."/>
            <person name="Parkhill J."/>
            <person name="Cruveiller S."/>
            <person name="Brosch R."/>
        </authorList>
    </citation>
    <scope>NUCLEOTIDE SEQUENCE [LARGE SCALE GENOMIC DNA]</scope>
    <source>
        <strain evidence="2 3">CIPT 140010059</strain>
    </source>
</reference>
<organism evidence="2 3">
    <name type="scientific">Mycobacterium canettii (strain CIPT 140010059)</name>
    <dbReference type="NCBI Taxonomy" id="1048245"/>
    <lineage>
        <taxon>Bacteria</taxon>
        <taxon>Bacillati</taxon>
        <taxon>Actinomycetota</taxon>
        <taxon>Actinomycetes</taxon>
        <taxon>Mycobacteriales</taxon>
        <taxon>Mycobacteriaceae</taxon>
        <taxon>Mycobacterium</taxon>
        <taxon>Mycobacterium tuberculosis complex</taxon>
    </lineage>
</organism>
<name>A0AB72XKZ8_MYCCP</name>
<dbReference type="EMBL" id="HE572590">
    <property type="protein sequence ID" value="CCC43461.1"/>
    <property type="molecule type" value="Genomic_DNA"/>
</dbReference>
<gene>
    <name evidence="2" type="ordered locus">MCAN_11251</name>
</gene>
<evidence type="ECO:0000256" key="1">
    <source>
        <dbReference type="SAM" id="Phobius"/>
    </source>
</evidence>
<protein>
    <submittedName>
        <fullName evidence="2">Uncharacterized protein</fullName>
    </submittedName>
</protein>
<keyword evidence="1" id="KW-1133">Transmembrane helix</keyword>
<evidence type="ECO:0000313" key="3">
    <source>
        <dbReference type="Proteomes" id="UP000008896"/>
    </source>
</evidence>